<evidence type="ECO:0000256" key="2">
    <source>
        <dbReference type="ARBA" id="ARBA00022448"/>
    </source>
</evidence>
<feature type="compositionally biased region" description="Basic and acidic residues" evidence="4">
    <location>
        <begin position="122"/>
        <end position="153"/>
    </location>
</feature>
<feature type="chain" id="PRO_5039122348" evidence="5">
    <location>
        <begin position="22"/>
        <end position="321"/>
    </location>
</feature>
<name>A0A4P7IGZ8_9ACTN</name>
<dbReference type="RefSeq" id="WP_135268615.1">
    <property type="nucleotide sequence ID" value="NZ_CP038436.1"/>
</dbReference>
<evidence type="ECO:0000256" key="5">
    <source>
        <dbReference type="SAM" id="SignalP"/>
    </source>
</evidence>
<accession>A0A4P7IGZ8</accession>
<dbReference type="PANTHER" id="PTHR42953:SF3">
    <property type="entry name" value="HIGH-AFFINITY ZINC UPTAKE SYSTEM PROTEIN ZNUA"/>
    <property type="match status" value="1"/>
</dbReference>
<dbReference type="KEGG" id="nsn:EXE58_14925"/>
<dbReference type="Gene3D" id="3.40.50.1980">
    <property type="entry name" value="Nitrogenase molybdenum iron protein domain"/>
    <property type="match status" value="2"/>
</dbReference>
<evidence type="ECO:0000256" key="1">
    <source>
        <dbReference type="ARBA" id="ARBA00011028"/>
    </source>
</evidence>
<evidence type="ECO:0000313" key="6">
    <source>
        <dbReference type="EMBL" id="QBX56629.1"/>
    </source>
</evidence>
<comment type="similarity">
    <text evidence="1">Belongs to the bacterial solute-binding protein 9 family.</text>
</comment>
<evidence type="ECO:0000256" key="4">
    <source>
        <dbReference type="SAM" id="MobiDB-lite"/>
    </source>
</evidence>
<dbReference type="GO" id="GO:0030001">
    <property type="term" value="P:metal ion transport"/>
    <property type="evidence" value="ECO:0007669"/>
    <property type="project" value="InterPro"/>
</dbReference>
<feature type="signal peptide" evidence="5">
    <location>
        <begin position="1"/>
        <end position="21"/>
    </location>
</feature>
<dbReference type="SUPFAM" id="SSF53807">
    <property type="entry name" value="Helical backbone' metal receptor"/>
    <property type="match status" value="1"/>
</dbReference>
<organism evidence="6 7">
    <name type="scientific">Nocardioides seonyuensis</name>
    <dbReference type="NCBI Taxonomy" id="2518371"/>
    <lineage>
        <taxon>Bacteria</taxon>
        <taxon>Bacillati</taxon>
        <taxon>Actinomycetota</taxon>
        <taxon>Actinomycetes</taxon>
        <taxon>Propionibacteriales</taxon>
        <taxon>Nocardioidaceae</taxon>
        <taxon>Nocardioides</taxon>
    </lineage>
</organism>
<keyword evidence="2" id="KW-0813">Transport</keyword>
<protein>
    <submittedName>
        <fullName evidence="6">Zinc ABC transporter substrate-binding protein</fullName>
    </submittedName>
</protein>
<keyword evidence="7" id="KW-1185">Reference proteome</keyword>
<sequence length="321" mass="33491">MSLATRPLSVLSALVAAVLLAGCGATDTDAGSGRQAVASFYPLAWVSERVAGDEWEVTNLTQPGSEPHDLGLDISRTALIEEAAVVVFERGFQPAVDEAVDNVAGGIEVDAAEAVELIPAGEGHDHGEPGHEGEEGQEDGDGHEAEEGHGDLDPHFWLDPLLMADLADVVAEALAEADPEGAETYTDNAAALRTELEQLDTAYSEGLAACERDTVVVSHDAFGYLERYGLHFEGIAGLTPDAEPTPAVLAHLQELIAGEGITTVFSERLASPAMAEALARDAGVQTAVLDPIEGPDGSDDADEYVALMEQNLAALREANGC</sequence>
<feature type="region of interest" description="Disordered" evidence="4">
    <location>
        <begin position="121"/>
        <end position="153"/>
    </location>
</feature>
<dbReference type="InterPro" id="IPR050492">
    <property type="entry name" value="Bact_metal-bind_prot9"/>
</dbReference>
<dbReference type="OrthoDB" id="9810636at2"/>
<dbReference type="AlphaFoldDB" id="A0A4P7IGZ8"/>
<reference evidence="6 7" key="1">
    <citation type="submission" date="2019-03" db="EMBL/GenBank/DDBJ databases">
        <title>Three New Species of Nocardioides, Nocardioides euryhalodurans sp. nov., Nocardioides seonyuensis sp. nov. and Nocardioides eburneoflavus sp. nov. Iolated from Soil.</title>
        <authorList>
            <person name="Roh S.G."/>
            <person name="Lee C."/>
            <person name="Kim M.-K."/>
            <person name="Kim S.B."/>
        </authorList>
    </citation>
    <scope>NUCLEOTIDE SEQUENCE [LARGE SCALE GENOMIC DNA]</scope>
    <source>
        <strain evidence="6 7">MMS17-SY207-3</strain>
    </source>
</reference>
<dbReference type="Pfam" id="PF01297">
    <property type="entry name" value="ZnuA"/>
    <property type="match status" value="1"/>
</dbReference>
<evidence type="ECO:0000313" key="7">
    <source>
        <dbReference type="Proteomes" id="UP000294853"/>
    </source>
</evidence>
<keyword evidence="3 5" id="KW-0732">Signal</keyword>
<gene>
    <name evidence="6" type="ORF">EXE58_14925</name>
</gene>
<evidence type="ECO:0000256" key="3">
    <source>
        <dbReference type="ARBA" id="ARBA00022729"/>
    </source>
</evidence>
<dbReference type="Proteomes" id="UP000294853">
    <property type="component" value="Chromosome"/>
</dbReference>
<dbReference type="EMBL" id="CP038436">
    <property type="protein sequence ID" value="QBX56629.1"/>
    <property type="molecule type" value="Genomic_DNA"/>
</dbReference>
<dbReference type="PROSITE" id="PS51257">
    <property type="entry name" value="PROKAR_LIPOPROTEIN"/>
    <property type="match status" value="1"/>
</dbReference>
<dbReference type="PANTHER" id="PTHR42953">
    <property type="entry name" value="HIGH-AFFINITY ZINC UPTAKE SYSTEM PROTEIN ZNUA-RELATED"/>
    <property type="match status" value="1"/>
</dbReference>
<dbReference type="GO" id="GO:0046872">
    <property type="term" value="F:metal ion binding"/>
    <property type="evidence" value="ECO:0007669"/>
    <property type="project" value="InterPro"/>
</dbReference>
<dbReference type="InterPro" id="IPR006127">
    <property type="entry name" value="ZnuA-like"/>
</dbReference>
<proteinExistence type="inferred from homology"/>